<evidence type="ECO:0000313" key="3">
    <source>
        <dbReference type="Proteomes" id="UP001055712"/>
    </source>
</evidence>
<reference evidence="2" key="1">
    <citation type="journal article" date="2019" name="Plant J.">
        <title>Chlorella vulgaris genome assembly and annotation reveals the molecular basis for metabolic acclimation to high light conditions.</title>
        <authorList>
            <person name="Cecchin M."/>
            <person name="Marcolungo L."/>
            <person name="Rossato M."/>
            <person name="Girolomoni L."/>
            <person name="Cosentino E."/>
            <person name="Cuine S."/>
            <person name="Li-Beisson Y."/>
            <person name="Delledonne M."/>
            <person name="Ballottari M."/>
        </authorList>
    </citation>
    <scope>NUCLEOTIDE SEQUENCE</scope>
    <source>
        <strain evidence="2">211/11P</strain>
    </source>
</reference>
<dbReference type="AlphaFoldDB" id="A0A9D4YYH0"/>
<reference evidence="2" key="2">
    <citation type="submission" date="2020-11" db="EMBL/GenBank/DDBJ databases">
        <authorList>
            <person name="Cecchin M."/>
            <person name="Marcolungo L."/>
            <person name="Rossato M."/>
            <person name="Girolomoni L."/>
            <person name="Cosentino E."/>
            <person name="Cuine S."/>
            <person name="Li-Beisson Y."/>
            <person name="Delledonne M."/>
            <person name="Ballottari M."/>
        </authorList>
    </citation>
    <scope>NUCLEOTIDE SEQUENCE</scope>
    <source>
        <strain evidence="2">211/11P</strain>
        <tissue evidence="2">Whole cell</tissue>
    </source>
</reference>
<keyword evidence="3" id="KW-1185">Reference proteome</keyword>
<evidence type="ECO:0000313" key="2">
    <source>
        <dbReference type="EMBL" id="KAI3432728.1"/>
    </source>
</evidence>
<gene>
    <name evidence="2" type="ORF">D9Q98_004269</name>
</gene>
<feature type="region of interest" description="Disordered" evidence="1">
    <location>
        <begin position="1"/>
        <end position="22"/>
    </location>
</feature>
<protein>
    <submittedName>
        <fullName evidence="2">Uncharacterized protein</fullName>
    </submittedName>
</protein>
<dbReference type="Proteomes" id="UP001055712">
    <property type="component" value="Unassembled WGS sequence"/>
</dbReference>
<dbReference type="EMBL" id="SIDB01000005">
    <property type="protein sequence ID" value="KAI3432728.1"/>
    <property type="molecule type" value="Genomic_DNA"/>
</dbReference>
<accession>A0A9D4YYH0</accession>
<sequence length="171" mass="17607">MPLQRTAHARLAGGAGRQSRGALPSACQDLLPKLAWLHSSIQADFPASSGSASLVRGGSQGFRSGRLSTNLKNQAFSRAECSAAVSHHAAAPGVGGGDAEPLPQRPRLPVVQPHTDDADAQLGLGVREGRAACGAGAGPDCRGRLKVAPWDGCLKCYNLAENLGWECGYGV</sequence>
<name>A0A9D4YYH0_CHLVU</name>
<organism evidence="2 3">
    <name type="scientific">Chlorella vulgaris</name>
    <name type="common">Green alga</name>
    <dbReference type="NCBI Taxonomy" id="3077"/>
    <lineage>
        <taxon>Eukaryota</taxon>
        <taxon>Viridiplantae</taxon>
        <taxon>Chlorophyta</taxon>
        <taxon>core chlorophytes</taxon>
        <taxon>Trebouxiophyceae</taxon>
        <taxon>Chlorellales</taxon>
        <taxon>Chlorellaceae</taxon>
        <taxon>Chlorella clade</taxon>
        <taxon>Chlorella</taxon>
    </lineage>
</organism>
<comment type="caution">
    <text evidence="2">The sequence shown here is derived from an EMBL/GenBank/DDBJ whole genome shotgun (WGS) entry which is preliminary data.</text>
</comment>
<proteinExistence type="predicted"/>
<evidence type="ECO:0000256" key="1">
    <source>
        <dbReference type="SAM" id="MobiDB-lite"/>
    </source>
</evidence>